<organism evidence="1 2">
    <name type="scientific">Necator americanus</name>
    <name type="common">Human hookworm</name>
    <dbReference type="NCBI Taxonomy" id="51031"/>
    <lineage>
        <taxon>Eukaryota</taxon>
        <taxon>Metazoa</taxon>
        <taxon>Ecdysozoa</taxon>
        <taxon>Nematoda</taxon>
        <taxon>Chromadorea</taxon>
        <taxon>Rhabditida</taxon>
        <taxon>Rhabditina</taxon>
        <taxon>Rhabditomorpha</taxon>
        <taxon>Strongyloidea</taxon>
        <taxon>Ancylostomatidae</taxon>
        <taxon>Bunostominae</taxon>
        <taxon>Necator</taxon>
    </lineage>
</organism>
<dbReference type="Proteomes" id="UP000053676">
    <property type="component" value="Unassembled WGS sequence"/>
</dbReference>
<accession>W2T9X3</accession>
<dbReference type="EMBL" id="KI660118">
    <property type="protein sequence ID" value="ETN78011.1"/>
    <property type="molecule type" value="Genomic_DNA"/>
</dbReference>
<evidence type="ECO:0000313" key="1">
    <source>
        <dbReference type="EMBL" id="ETN78011.1"/>
    </source>
</evidence>
<sequence>MQGNPCNTSRTPSVVCACVEVRSTRPGCLNTTIGAPETLQITRRRSARHVSQRVDFDARRSAVGESGACSDECAHESWRCARCGGGQSAASVLDGFTEDKDGIGMRIAHFECPHKGNNTLGMQGNPCNTSGTPSVVCARVEVRSTRPGCLNTTIGAPETLQITRRRSARHVTQRVDFDARRSAVGESGACGDECAHESWSRIFATICFFM</sequence>
<reference evidence="2" key="1">
    <citation type="journal article" date="2014" name="Nat. Genet.">
        <title>Genome of the human hookworm Necator americanus.</title>
        <authorList>
            <person name="Tang Y.T."/>
            <person name="Gao X."/>
            <person name="Rosa B.A."/>
            <person name="Abubucker S."/>
            <person name="Hallsworth-Pepin K."/>
            <person name="Martin J."/>
            <person name="Tyagi R."/>
            <person name="Heizer E."/>
            <person name="Zhang X."/>
            <person name="Bhonagiri-Palsikar V."/>
            <person name="Minx P."/>
            <person name="Warren W.C."/>
            <person name="Wang Q."/>
            <person name="Zhan B."/>
            <person name="Hotez P.J."/>
            <person name="Sternberg P.W."/>
            <person name="Dougall A."/>
            <person name="Gaze S.T."/>
            <person name="Mulvenna J."/>
            <person name="Sotillo J."/>
            <person name="Ranganathan S."/>
            <person name="Rabelo E.M."/>
            <person name="Wilson R.K."/>
            <person name="Felgner P.L."/>
            <person name="Bethony J."/>
            <person name="Hawdon J.M."/>
            <person name="Gasser R.B."/>
            <person name="Loukas A."/>
            <person name="Mitreva M."/>
        </authorList>
    </citation>
    <scope>NUCLEOTIDE SEQUENCE [LARGE SCALE GENOMIC DNA]</scope>
</reference>
<name>W2T9X3_NECAM</name>
<evidence type="ECO:0000313" key="2">
    <source>
        <dbReference type="Proteomes" id="UP000053676"/>
    </source>
</evidence>
<gene>
    <name evidence="1" type="ORF">NECAME_10639</name>
</gene>
<protein>
    <submittedName>
        <fullName evidence="1">Uncharacterized protein</fullName>
    </submittedName>
</protein>
<dbReference type="KEGG" id="nai:NECAME_10639"/>
<keyword evidence="2" id="KW-1185">Reference proteome</keyword>
<dbReference type="AlphaFoldDB" id="W2T9X3"/>
<proteinExistence type="predicted"/>